<dbReference type="GO" id="GO:0005634">
    <property type="term" value="C:nucleus"/>
    <property type="evidence" value="ECO:0007669"/>
    <property type="project" value="UniProtKB-SubCell"/>
</dbReference>
<keyword evidence="3 4" id="KW-0539">Nucleus</keyword>
<comment type="caution">
    <text evidence="5">The sequence shown here is derived from an EMBL/GenBank/DDBJ whole genome shotgun (WGS) entry which is preliminary data.</text>
</comment>
<keyword evidence="1 4" id="KW-0963">Cytoplasm</keyword>
<dbReference type="OrthoDB" id="268428at2759"/>
<protein>
    <recommendedName>
        <fullName evidence="4">Proteasome subunit beta</fullName>
    </recommendedName>
</protein>
<dbReference type="InterPro" id="IPR029055">
    <property type="entry name" value="Ntn_hydrolases_N"/>
</dbReference>
<reference evidence="5 6" key="1">
    <citation type="journal article" date="2018" name="Mol. Biol. Evol.">
        <title>Analysis of the draft genome of the red seaweed Gracilariopsis chorda provides insights into genome size evolution in Rhodophyta.</title>
        <authorList>
            <person name="Lee J."/>
            <person name="Yang E.C."/>
            <person name="Graf L."/>
            <person name="Yang J.H."/>
            <person name="Qiu H."/>
            <person name="Zel Zion U."/>
            <person name="Chan C.X."/>
            <person name="Stephens T.G."/>
            <person name="Weber A.P.M."/>
            <person name="Boo G.H."/>
            <person name="Boo S.M."/>
            <person name="Kim K.M."/>
            <person name="Shin Y."/>
            <person name="Jung M."/>
            <person name="Lee S.J."/>
            <person name="Yim H.S."/>
            <person name="Lee J.H."/>
            <person name="Bhattacharya D."/>
            <person name="Yoon H.S."/>
        </authorList>
    </citation>
    <scope>NUCLEOTIDE SEQUENCE [LARGE SCALE GENOMIC DNA]</scope>
    <source>
        <strain evidence="5 6">SKKU-2015</strain>
        <tissue evidence="5">Whole body</tissue>
    </source>
</reference>
<dbReference type="PANTHER" id="PTHR32194">
    <property type="entry name" value="METALLOPROTEASE TLDD"/>
    <property type="match status" value="1"/>
</dbReference>
<dbReference type="PANTHER" id="PTHR32194:SF2">
    <property type="entry name" value="PROTEASOME SUBUNIT BETA TYPE-1"/>
    <property type="match status" value="1"/>
</dbReference>
<gene>
    <name evidence="5" type="ORF">BWQ96_03074</name>
</gene>
<comment type="subunit">
    <text evidence="4">Component of the proteasome complex.</text>
</comment>
<dbReference type="Gene3D" id="3.60.20.10">
    <property type="entry name" value="Glutamine Phosphoribosylpyrophosphate, subunit 1, domain 1"/>
    <property type="match status" value="1"/>
</dbReference>
<dbReference type="CDD" id="cd03758">
    <property type="entry name" value="proteasome_beta_type_2"/>
    <property type="match status" value="1"/>
</dbReference>
<dbReference type="PROSITE" id="PS00854">
    <property type="entry name" value="PROTEASOME_BETA_1"/>
    <property type="match status" value="1"/>
</dbReference>
<accession>A0A2V3IYA5</accession>
<dbReference type="GO" id="GO:0005839">
    <property type="term" value="C:proteasome core complex"/>
    <property type="evidence" value="ECO:0007669"/>
    <property type="project" value="InterPro"/>
</dbReference>
<proteinExistence type="inferred from homology"/>
<dbReference type="AlphaFoldDB" id="A0A2V3IYA5"/>
<organism evidence="5 6">
    <name type="scientific">Gracilariopsis chorda</name>
    <dbReference type="NCBI Taxonomy" id="448386"/>
    <lineage>
        <taxon>Eukaryota</taxon>
        <taxon>Rhodophyta</taxon>
        <taxon>Florideophyceae</taxon>
        <taxon>Rhodymeniophycidae</taxon>
        <taxon>Gracilariales</taxon>
        <taxon>Gracilariaceae</taxon>
        <taxon>Gracilariopsis</taxon>
    </lineage>
</organism>
<name>A0A2V3IYA5_9FLOR</name>
<keyword evidence="6" id="KW-1185">Reference proteome</keyword>
<dbReference type="SUPFAM" id="SSF56235">
    <property type="entry name" value="N-terminal nucleophile aminohydrolases (Ntn hydrolases)"/>
    <property type="match status" value="1"/>
</dbReference>
<comment type="subcellular location">
    <subcellularLocation>
        <location evidence="4">Cytoplasm</location>
    </subcellularLocation>
    <subcellularLocation>
        <location evidence="4">Nucleus</location>
    </subcellularLocation>
</comment>
<dbReference type="InterPro" id="IPR035206">
    <property type="entry name" value="Proteasome_beta2"/>
</dbReference>
<evidence type="ECO:0000313" key="5">
    <source>
        <dbReference type="EMBL" id="PXF47132.1"/>
    </source>
</evidence>
<dbReference type="InterPro" id="IPR016050">
    <property type="entry name" value="Proteasome_bsu_CS"/>
</dbReference>
<evidence type="ECO:0000256" key="1">
    <source>
        <dbReference type="ARBA" id="ARBA00022490"/>
    </source>
</evidence>
<dbReference type="GO" id="GO:0005737">
    <property type="term" value="C:cytoplasm"/>
    <property type="evidence" value="ECO:0007669"/>
    <property type="project" value="UniProtKB-SubCell"/>
</dbReference>
<evidence type="ECO:0000256" key="2">
    <source>
        <dbReference type="ARBA" id="ARBA00022942"/>
    </source>
</evidence>
<sequence length="219" mass="23980">MESVIALEGDGFVIIAADVSNARSIVVMKDDVDKIRVLDDHKLFAAVGDPGDVSKFFEHIQKDVKLYNMRSGITISTAAMANYTRGELARFLRRSPFQCNVVMAGYDPAPNGAGPSLYTCDYLGTLAKLKFAAEGYAQYFVLSTLDRYWKKNMSVEDGLAVIKKCIAEVQTRFVVSQRRFAIKVVSKDGVKVLEAADSTTPGKKMDAMETEAPAQTVSA</sequence>
<dbReference type="GO" id="GO:0010498">
    <property type="term" value="P:proteasomal protein catabolic process"/>
    <property type="evidence" value="ECO:0007669"/>
    <property type="project" value="InterPro"/>
</dbReference>
<dbReference type="InterPro" id="IPR001353">
    <property type="entry name" value="Proteasome_sua/b"/>
</dbReference>
<comment type="function">
    <text evidence="4">Component of the proteasome, a multicatalytic proteinase complex which is characterized by its ability to cleave peptides with Arg, Phe, Tyr, Leu, and Glu adjacent to the leaving group at neutral or slightly basic pH. The proteasome has an ATP-dependent proteolytic activity.</text>
</comment>
<evidence type="ECO:0000256" key="3">
    <source>
        <dbReference type="ARBA" id="ARBA00023242"/>
    </source>
</evidence>
<comment type="similarity">
    <text evidence="4">Belongs to the peptidase T1B family.</text>
</comment>
<evidence type="ECO:0000313" key="6">
    <source>
        <dbReference type="Proteomes" id="UP000247409"/>
    </source>
</evidence>
<dbReference type="PROSITE" id="PS51476">
    <property type="entry name" value="PROTEASOME_BETA_2"/>
    <property type="match status" value="1"/>
</dbReference>
<dbReference type="InterPro" id="IPR023333">
    <property type="entry name" value="Proteasome_suB-type"/>
</dbReference>
<dbReference type="EMBL" id="NBIV01000028">
    <property type="protein sequence ID" value="PXF47132.1"/>
    <property type="molecule type" value="Genomic_DNA"/>
</dbReference>
<dbReference type="Pfam" id="PF00227">
    <property type="entry name" value="Proteasome"/>
    <property type="match status" value="1"/>
</dbReference>
<keyword evidence="2 4" id="KW-0647">Proteasome</keyword>
<evidence type="ECO:0000256" key="4">
    <source>
        <dbReference type="RuleBase" id="RU004203"/>
    </source>
</evidence>
<dbReference type="Proteomes" id="UP000247409">
    <property type="component" value="Unassembled WGS sequence"/>
</dbReference>
<dbReference type="STRING" id="448386.A0A2V3IYA5"/>